<evidence type="ECO:0000256" key="1">
    <source>
        <dbReference type="SAM" id="SignalP"/>
    </source>
</evidence>
<evidence type="ECO:0008006" key="4">
    <source>
        <dbReference type="Google" id="ProtNLM"/>
    </source>
</evidence>
<dbReference type="RefSeq" id="WP_343982180.1">
    <property type="nucleotide sequence ID" value="NZ_BAAAJG010000015.1"/>
</dbReference>
<feature type="chain" id="PRO_5045929551" description="Lipoprotein" evidence="1">
    <location>
        <begin position="20"/>
        <end position="106"/>
    </location>
</feature>
<evidence type="ECO:0000313" key="2">
    <source>
        <dbReference type="EMBL" id="MFD1529777.1"/>
    </source>
</evidence>
<dbReference type="EMBL" id="JBHUCP010000005">
    <property type="protein sequence ID" value="MFD1529777.1"/>
    <property type="molecule type" value="Genomic_DNA"/>
</dbReference>
<sequence>MRRVLIILIALSALLAATACTGSSRSSRCSGSSCTISLTGEQTVDVEFGTFERSLRVAPIEPANVTVSARGEQARLAVGQTGVVGGLAVTLTSVSGRDVGLEVRRR</sequence>
<reference evidence="3" key="1">
    <citation type="journal article" date="2019" name="Int. J. Syst. Evol. Microbiol.">
        <title>The Global Catalogue of Microorganisms (GCM) 10K type strain sequencing project: providing services to taxonomists for standard genome sequencing and annotation.</title>
        <authorList>
            <consortium name="The Broad Institute Genomics Platform"/>
            <consortium name="The Broad Institute Genome Sequencing Center for Infectious Disease"/>
            <person name="Wu L."/>
            <person name="Ma J."/>
        </authorList>
    </citation>
    <scope>NUCLEOTIDE SEQUENCE [LARGE SCALE GENOMIC DNA]</scope>
    <source>
        <strain evidence="3">JCM 12165</strain>
    </source>
</reference>
<dbReference type="PROSITE" id="PS51257">
    <property type="entry name" value="PROKAR_LIPOPROTEIN"/>
    <property type="match status" value="1"/>
</dbReference>
<keyword evidence="1" id="KW-0732">Signal</keyword>
<feature type="signal peptide" evidence="1">
    <location>
        <begin position="1"/>
        <end position="19"/>
    </location>
</feature>
<keyword evidence="3" id="KW-1185">Reference proteome</keyword>
<proteinExistence type="predicted"/>
<accession>A0ABW4FL87</accession>
<organism evidence="2 3">
    <name type="scientific">Pseudonocardia aurantiaca</name>
    <dbReference type="NCBI Taxonomy" id="75290"/>
    <lineage>
        <taxon>Bacteria</taxon>
        <taxon>Bacillati</taxon>
        <taxon>Actinomycetota</taxon>
        <taxon>Actinomycetes</taxon>
        <taxon>Pseudonocardiales</taxon>
        <taxon>Pseudonocardiaceae</taxon>
        <taxon>Pseudonocardia</taxon>
    </lineage>
</organism>
<dbReference type="Proteomes" id="UP001597145">
    <property type="component" value="Unassembled WGS sequence"/>
</dbReference>
<comment type="caution">
    <text evidence="2">The sequence shown here is derived from an EMBL/GenBank/DDBJ whole genome shotgun (WGS) entry which is preliminary data.</text>
</comment>
<protein>
    <recommendedName>
        <fullName evidence="4">Lipoprotein</fullName>
    </recommendedName>
</protein>
<name>A0ABW4FL87_9PSEU</name>
<evidence type="ECO:0000313" key="3">
    <source>
        <dbReference type="Proteomes" id="UP001597145"/>
    </source>
</evidence>
<gene>
    <name evidence="2" type="ORF">ACFSCY_10025</name>
</gene>